<dbReference type="SMART" id="SM00408">
    <property type="entry name" value="IGc2"/>
    <property type="match status" value="2"/>
</dbReference>
<evidence type="ECO:0000256" key="2">
    <source>
        <dbReference type="ARBA" id="ARBA00023136"/>
    </source>
</evidence>
<dbReference type="InterPro" id="IPR036179">
    <property type="entry name" value="Ig-like_dom_sf"/>
</dbReference>
<dbReference type="PROSITE" id="PS50835">
    <property type="entry name" value="IG_LIKE"/>
    <property type="match status" value="2"/>
</dbReference>
<evidence type="ECO:0000313" key="6">
    <source>
        <dbReference type="Proteomes" id="UP000018936"/>
    </source>
</evidence>
<dbReference type="Pfam" id="PF13927">
    <property type="entry name" value="Ig_3"/>
    <property type="match status" value="1"/>
</dbReference>
<keyword evidence="2" id="KW-0472">Membrane</keyword>
<dbReference type="InterPro" id="IPR003599">
    <property type="entry name" value="Ig_sub"/>
</dbReference>
<dbReference type="InterPro" id="IPR013783">
    <property type="entry name" value="Ig-like_fold"/>
</dbReference>
<evidence type="ECO:0000256" key="3">
    <source>
        <dbReference type="ARBA" id="ARBA00023157"/>
    </source>
</evidence>
<dbReference type="SUPFAM" id="SSF48726">
    <property type="entry name" value="Immunoglobulin"/>
    <property type="match status" value="2"/>
</dbReference>
<proteinExistence type="predicted"/>
<evidence type="ECO:0000259" key="4">
    <source>
        <dbReference type="PROSITE" id="PS50835"/>
    </source>
</evidence>
<feature type="domain" description="Ig-like" evidence="4">
    <location>
        <begin position="84"/>
        <end position="198"/>
    </location>
</feature>
<dbReference type="InterPro" id="IPR003598">
    <property type="entry name" value="Ig_sub2"/>
</dbReference>
<dbReference type="Gene3D" id="2.60.40.10">
    <property type="entry name" value="Immunoglobulins"/>
    <property type="match status" value="3"/>
</dbReference>
<dbReference type="Proteomes" id="UP000018936">
    <property type="component" value="Unassembled WGS sequence"/>
</dbReference>
<dbReference type="GO" id="GO:0016020">
    <property type="term" value="C:membrane"/>
    <property type="evidence" value="ECO:0007669"/>
    <property type="project" value="UniProtKB-SubCell"/>
</dbReference>
<dbReference type="GO" id="GO:0035020">
    <property type="term" value="P:regulation of Rac protein signal transduction"/>
    <property type="evidence" value="ECO:0007669"/>
    <property type="project" value="TreeGrafter"/>
</dbReference>
<dbReference type="Pfam" id="PF08205">
    <property type="entry name" value="C2-set_2"/>
    <property type="match status" value="1"/>
</dbReference>
<sequence>MVMARAQEVQAENVTVAEGGQAEINCKLHQYDGSIVVIQNPSRQTLFFNGTRALKDERFQLVEFTQKQVRIVLSNARLEDEVPPDSPLVEVKEQAVEGGEVELTCSVPRSRPAATLRWYRDRKEIKGVIPNAELGPCGNHLTNKINVFPGNSKQENGKVFSITSMVRFRVDRKDHSSIVTCEAIHPALRGQRKQTQYVLDVQYSPTARIHPPQGVMREGDTLILTCAVNGNPLPRDIKWSRANETLPERALTEGEVLTIPSLSMLDNGTYSCQVANKHGRSSDQYVLVVYGSYLTHEASGLDEHGEAREAFLNGGDGHKRKEEFFI</sequence>
<dbReference type="OrthoDB" id="10028801at2759"/>
<dbReference type="GO" id="GO:0044291">
    <property type="term" value="C:cell-cell contact zone"/>
    <property type="evidence" value="ECO:0007669"/>
    <property type="project" value="TreeGrafter"/>
</dbReference>
<name>V8NIN9_OPHHA</name>
<accession>V8NIN9</accession>
<keyword evidence="3" id="KW-1015">Disulfide bond</keyword>
<evidence type="ECO:0000256" key="1">
    <source>
        <dbReference type="ARBA" id="ARBA00004167"/>
    </source>
</evidence>
<dbReference type="SMART" id="SM00409">
    <property type="entry name" value="IG"/>
    <property type="match status" value="2"/>
</dbReference>
<evidence type="ECO:0000313" key="5">
    <source>
        <dbReference type="EMBL" id="ETE61483.1"/>
    </source>
</evidence>
<dbReference type="GO" id="GO:0061041">
    <property type="term" value="P:regulation of wound healing"/>
    <property type="evidence" value="ECO:0007669"/>
    <property type="project" value="TreeGrafter"/>
</dbReference>
<feature type="non-terminal residue" evidence="5">
    <location>
        <position position="1"/>
    </location>
</feature>
<dbReference type="InterPro" id="IPR007110">
    <property type="entry name" value="Ig-like_dom"/>
</dbReference>
<dbReference type="InterPro" id="IPR013162">
    <property type="entry name" value="CD80_C2-set"/>
</dbReference>
<dbReference type="GO" id="GO:0007156">
    <property type="term" value="P:homophilic cell adhesion via plasma membrane adhesion molecules"/>
    <property type="evidence" value="ECO:0007669"/>
    <property type="project" value="TreeGrafter"/>
</dbReference>
<dbReference type="EMBL" id="AZIM01003879">
    <property type="protein sequence ID" value="ETE61483.1"/>
    <property type="molecule type" value="Genomic_DNA"/>
</dbReference>
<reference evidence="5 6" key="1">
    <citation type="journal article" date="2013" name="Proc. Natl. Acad. Sci. U.S.A.">
        <title>The king cobra genome reveals dynamic gene evolution and adaptation in the snake venom system.</title>
        <authorList>
            <person name="Vonk F.J."/>
            <person name="Casewell N.R."/>
            <person name="Henkel C.V."/>
            <person name="Heimberg A.M."/>
            <person name="Jansen H.J."/>
            <person name="McCleary R.J."/>
            <person name="Kerkkamp H.M."/>
            <person name="Vos R.A."/>
            <person name="Guerreiro I."/>
            <person name="Calvete J.J."/>
            <person name="Wuster W."/>
            <person name="Woods A.E."/>
            <person name="Logan J.M."/>
            <person name="Harrison R.A."/>
            <person name="Castoe T.A."/>
            <person name="de Koning A.P."/>
            <person name="Pollock D.D."/>
            <person name="Yandell M."/>
            <person name="Calderon D."/>
            <person name="Renjifo C."/>
            <person name="Currier R.B."/>
            <person name="Salgado D."/>
            <person name="Pla D."/>
            <person name="Sanz L."/>
            <person name="Hyder A.S."/>
            <person name="Ribeiro J.M."/>
            <person name="Arntzen J.W."/>
            <person name="van den Thillart G.E."/>
            <person name="Boetzer M."/>
            <person name="Pirovano W."/>
            <person name="Dirks R.P."/>
            <person name="Spaink H.P."/>
            <person name="Duboule D."/>
            <person name="McGlinn E."/>
            <person name="Kini R.M."/>
            <person name="Richardson M.K."/>
        </authorList>
    </citation>
    <scope>NUCLEOTIDE SEQUENCE</scope>
    <source>
        <tissue evidence="5">Blood</tissue>
    </source>
</reference>
<gene>
    <name evidence="5" type="primary">cadm4</name>
    <name evidence="5" type="ORF">L345_12763</name>
</gene>
<dbReference type="PANTHER" id="PTHR45889:SF3">
    <property type="entry name" value="CELL ADHESION MOLECULE 4"/>
    <property type="match status" value="1"/>
</dbReference>
<keyword evidence="6" id="KW-1185">Reference proteome</keyword>
<dbReference type="GO" id="GO:0043184">
    <property type="term" value="F:vascular endothelial growth factor receptor 2 binding"/>
    <property type="evidence" value="ECO:0007669"/>
    <property type="project" value="TreeGrafter"/>
</dbReference>
<protein>
    <submittedName>
        <fullName evidence="5">Cell adhesion molecule 4</fullName>
    </submittedName>
</protein>
<feature type="domain" description="Ig-like" evidence="4">
    <location>
        <begin position="205"/>
        <end position="288"/>
    </location>
</feature>
<dbReference type="PANTHER" id="PTHR45889">
    <property type="entry name" value="IG-LIKE DOMAIN-CONTAINING PROTEIN"/>
    <property type="match status" value="1"/>
</dbReference>
<comment type="subcellular location">
    <subcellularLocation>
        <location evidence="1">Membrane</location>
        <topology evidence="1">Single-pass membrane protein</topology>
    </subcellularLocation>
</comment>
<comment type="caution">
    <text evidence="5">The sequence shown here is derived from an EMBL/GenBank/DDBJ whole genome shotgun (WGS) entry which is preliminary data.</text>
</comment>
<dbReference type="AlphaFoldDB" id="V8NIN9"/>
<organism evidence="5 6">
    <name type="scientific">Ophiophagus hannah</name>
    <name type="common">King cobra</name>
    <name type="synonym">Naja hannah</name>
    <dbReference type="NCBI Taxonomy" id="8665"/>
    <lineage>
        <taxon>Eukaryota</taxon>
        <taxon>Metazoa</taxon>
        <taxon>Chordata</taxon>
        <taxon>Craniata</taxon>
        <taxon>Vertebrata</taxon>
        <taxon>Euteleostomi</taxon>
        <taxon>Lepidosauria</taxon>
        <taxon>Squamata</taxon>
        <taxon>Bifurcata</taxon>
        <taxon>Unidentata</taxon>
        <taxon>Episquamata</taxon>
        <taxon>Toxicofera</taxon>
        <taxon>Serpentes</taxon>
        <taxon>Colubroidea</taxon>
        <taxon>Elapidae</taxon>
        <taxon>Elapinae</taxon>
        <taxon>Ophiophagus</taxon>
    </lineage>
</organism>